<evidence type="ECO:0000313" key="4">
    <source>
        <dbReference type="Proteomes" id="UP001151699"/>
    </source>
</evidence>
<name>A0A9Q0MN93_9DIPT</name>
<dbReference type="PROSITE" id="PS50835">
    <property type="entry name" value="IG_LIKE"/>
    <property type="match status" value="2"/>
</dbReference>
<dbReference type="SMART" id="SM00409">
    <property type="entry name" value="IG"/>
    <property type="match status" value="2"/>
</dbReference>
<dbReference type="GO" id="GO:0032589">
    <property type="term" value="C:neuron projection membrane"/>
    <property type="evidence" value="ECO:0007669"/>
    <property type="project" value="TreeGrafter"/>
</dbReference>
<dbReference type="PANTHER" id="PTHR23279">
    <property type="entry name" value="DEFECTIVE PROBOSCIS EXTENSION RESPONSE DPR -RELATED"/>
    <property type="match status" value="1"/>
</dbReference>
<dbReference type="PANTHER" id="PTHR23279:SF21">
    <property type="entry name" value="DEFECTIVE PROBOSCIS EXTENSION RESPONSE 11, ISOFORM B-RELATED"/>
    <property type="match status" value="1"/>
</dbReference>
<dbReference type="Proteomes" id="UP001151699">
    <property type="component" value="Chromosome C"/>
</dbReference>
<feature type="domain" description="Ig-like" evidence="2">
    <location>
        <begin position="158"/>
        <end position="266"/>
    </location>
</feature>
<dbReference type="SMART" id="SM00408">
    <property type="entry name" value="IGc2"/>
    <property type="match status" value="2"/>
</dbReference>
<dbReference type="SUPFAM" id="SSF48726">
    <property type="entry name" value="Immunoglobulin"/>
    <property type="match status" value="2"/>
</dbReference>
<comment type="caution">
    <text evidence="3">The sequence shown here is derived from an EMBL/GenBank/DDBJ whole genome shotgun (WGS) entry which is preliminary data.</text>
</comment>
<organism evidence="3 4">
    <name type="scientific">Pseudolycoriella hygida</name>
    <dbReference type="NCBI Taxonomy" id="35572"/>
    <lineage>
        <taxon>Eukaryota</taxon>
        <taxon>Metazoa</taxon>
        <taxon>Ecdysozoa</taxon>
        <taxon>Arthropoda</taxon>
        <taxon>Hexapoda</taxon>
        <taxon>Insecta</taxon>
        <taxon>Pterygota</taxon>
        <taxon>Neoptera</taxon>
        <taxon>Endopterygota</taxon>
        <taxon>Diptera</taxon>
        <taxon>Nematocera</taxon>
        <taxon>Sciaroidea</taxon>
        <taxon>Sciaridae</taxon>
        <taxon>Pseudolycoriella</taxon>
    </lineage>
</organism>
<sequence>MSSEFVGSPSSDNKDHVLFQPEDDLHPDNLIETEDQVLDQNFDAIIADNVEPVSSEKSNQQHNFYNEPYVAGNYTTDVTYQIGTHAFLHCKIQQLGNRSVSWVRVDDHSIISVDRESYISDGRYIPYLKETSSQWSLQIKFVEPKDAGLYECQIAMEPKVSSRVRLIVTVPVTEILGDSDRYVKSGSNVTLTCIVSGYIDVPRFIIWYQDTTKILPESFRGTITEEKKFNNSSPISISKLTIPSMKKSDSGNYSCHPTNIDHAMIALHVISSAESASAVTSSGCIHGLYARVYGLVLLAILSCH</sequence>
<keyword evidence="4" id="KW-1185">Reference proteome</keyword>
<dbReference type="InterPro" id="IPR013783">
    <property type="entry name" value="Ig-like_fold"/>
</dbReference>
<dbReference type="InterPro" id="IPR013098">
    <property type="entry name" value="Ig_I-set"/>
</dbReference>
<accession>A0A9Q0MN93</accession>
<gene>
    <name evidence="3" type="primary">LAC_3</name>
    <name evidence="3" type="ORF">Bhyg_13658</name>
</gene>
<reference evidence="3" key="1">
    <citation type="submission" date="2022-07" db="EMBL/GenBank/DDBJ databases">
        <authorList>
            <person name="Trinca V."/>
            <person name="Uliana J.V.C."/>
            <person name="Torres T.T."/>
            <person name="Ward R.J."/>
            <person name="Monesi N."/>
        </authorList>
    </citation>
    <scope>NUCLEOTIDE SEQUENCE</scope>
    <source>
        <strain evidence="3">HSMRA1968</strain>
        <tissue evidence="3">Whole embryos</tissue>
    </source>
</reference>
<dbReference type="Gene3D" id="2.60.40.10">
    <property type="entry name" value="Immunoglobulins"/>
    <property type="match status" value="2"/>
</dbReference>
<feature type="domain" description="Ig-like" evidence="2">
    <location>
        <begin position="68"/>
        <end position="154"/>
    </location>
</feature>
<dbReference type="AlphaFoldDB" id="A0A9Q0MN93"/>
<dbReference type="InterPro" id="IPR037448">
    <property type="entry name" value="Zig-8"/>
</dbReference>
<proteinExistence type="predicted"/>
<feature type="compositionally biased region" description="Polar residues" evidence="1">
    <location>
        <begin position="1"/>
        <end position="11"/>
    </location>
</feature>
<feature type="compositionally biased region" description="Basic and acidic residues" evidence="1">
    <location>
        <begin position="12"/>
        <end position="26"/>
    </location>
</feature>
<dbReference type="EMBL" id="WJQU01000004">
    <property type="protein sequence ID" value="KAJ6635075.1"/>
    <property type="molecule type" value="Genomic_DNA"/>
</dbReference>
<dbReference type="Pfam" id="PF07679">
    <property type="entry name" value="I-set"/>
    <property type="match status" value="1"/>
</dbReference>
<dbReference type="Pfam" id="PF13927">
    <property type="entry name" value="Ig_3"/>
    <property type="match status" value="1"/>
</dbReference>
<dbReference type="GO" id="GO:0050808">
    <property type="term" value="P:synapse organization"/>
    <property type="evidence" value="ECO:0007669"/>
    <property type="project" value="TreeGrafter"/>
</dbReference>
<protein>
    <submittedName>
        <fullName evidence="3">Lachesin</fullName>
    </submittedName>
</protein>
<dbReference type="InterPro" id="IPR003598">
    <property type="entry name" value="Ig_sub2"/>
</dbReference>
<dbReference type="InterPro" id="IPR007110">
    <property type="entry name" value="Ig-like_dom"/>
</dbReference>
<dbReference type="InterPro" id="IPR003599">
    <property type="entry name" value="Ig_sub"/>
</dbReference>
<feature type="region of interest" description="Disordered" evidence="1">
    <location>
        <begin position="1"/>
        <end position="26"/>
    </location>
</feature>
<dbReference type="CDD" id="cd00096">
    <property type="entry name" value="Ig"/>
    <property type="match status" value="1"/>
</dbReference>
<evidence type="ECO:0000256" key="1">
    <source>
        <dbReference type="SAM" id="MobiDB-lite"/>
    </source>
</evidence>
<evidence type="ECO:0000259" key="2">
    <source>
        <dbReference type="PROSITE" id="PS50835"/>
    </source>
</evidence>
<evidence type="ECO:0000313" key="3">
    <source>
        <dbReference type="EMBL" id="KAJ6635075.1"/>
    </source>
</evidence>
<dbReference type="OrthoDB" id="8049355at2759"/>
<dbReference type="InterPro" id="IPR036179">
    <property type="entry name" value="Ig-like_dom_sf"/>
</dbReference>